<gene>
    <name evidence="16" type="primary">LOC111948209</name>
</gene>
<feature type="domain" description="CCHC-type" evidence="13">
    <location>
        <begin position="273"/>
        <end position="287"/>
    </location>
</feature>
<dbReference type="Gene3D" id="3.30.70.270">
    <property type="match status" value="2"/>
</dbReference>
<dbReference type="Pfam" id="PF17917">
    <property type="entry name" value="RT_RNaseH"/>
    <property type="match status" value="1"/>
</dbReference>
<evidence type="ECO:0000256" key="9">
    <source>
        <dbReference type="ARBA" id="ARBA00022918"/>
    </source>
</evidence>
<keyword evidence="6" id="KW-0540">Nuclease</keyword>
<keyword evidence="11" id="KW-0479">Metal-binding</keyword>
<dbReference type="CDD" id="cd09274">
    <property type="entry name" value="RNase_HI_RT_Ty3"/>
    <property type="match status" value="1"/>
</dbReference>
<evidence type="ECO:0000256" key="2">
    <source>
        <dbReference type="ARBA" id="ARBA00012180"/>
    </source>
</evidence>
<keyword evidence="4" id="KW-0808">Transferase</keyword>
<feature type="region of interest" description="Disordered" evidence="12">
    <location>
        <begin position="152"/>
        <end position="193"/>
    </location>
</feature>
<keyword evidence="17" id="KW-1185">Reference proteome</keyword>
<dbReference type="SUPFAM" id="SSF50630">
    <property type="entry name" value="Acid proteases"/>
    <property type="match status" value="1"/>
</dbReference>
<evidence type="ECO:0000259" key="15">
    <source>
        <dbReference type="PROSITE" id="PS50994"/>
    </source>
</evidence>
<evidence type="ECO:0000256" key="4">
    <source>
        <dbReference type="ARBA" id="ARBA00022679"/>
    </source>
</evidence>
<feature type="region of interest" description="Disordered" evidence="12">
    <location>
        <begin position="1652"/>
        <end position="1810"/>
    </location>
</feature>
<dbReference type="SUPFAM" id="SSF56672">
    <property type="entry name" value="DNA/RNA polymerases"/>
    <property type="match status" value="1"/>
</dbReference>
<dbReference type="PROSITE" id="PS50878">
    <property type="entry name" value="RT_POL"/>
    <property type="match status" value="1"/>
</dbReference>
<evidence type="ECO:0000256" key="6">
    <source>
        <dbReference type="ARBA" id="ARBA00022722"/>
    </source>
</evidence>
<dbReference type="CDD" id="cd01647">
    <property type="entry name" value="RT_LTR"/>
    <property type="match status" value="1"/>
</dbReference>
<dbReference type="Pfam" id="PF17921">
    <property type="entry name" value="Integrase_H2C2"/>
    <property type="match status" value="1"/>
</dbReference>
<evidence type="ECO:0000259" key="14">
    <source>
        <dbReference type="PROSITE" id="PS50878"/>
    </source>
</evidence>
<dbReference type="FunFam" id="3.10.20.370:FF:000001">
    <property type="entry name" value="Retrovirus-related Pol polyprotein from transposon 17.6-like protein"/>
    <property type="match status" value="1"/>
</dbReference>
<dbReference type="Bgee" id="ENSORLG00000026266">
    <property type="expression patterns" value="Expressed in testis and 7 other cell types or tissues"/>
</dbReference>
<dbReference type="PANTHER" id="PTHR37984">
    <property type="entry name" value="PROTEIN CBG26694"/>
    <property type="match status" value="1"/>
</dbReference>
<feature type="domain" description="Reverse transcriptase" evidence="14">
    <location>
        <begin position="734"/>
        <end position="913"/>
    </location>
</feature>
<dbReference type="GO" id="GO:0004523">
    <property type="term" value="F:RNA-DNA hybrid ribonuclease activity"/>
    <property type="evidence" value="ECO:0007669"/>
    <property type="project" value="UniProtKB-EC"/>
</dbReference>
<dbReference type="Pfam" id="PF00665">
    <property type="entry name" value="rve"/>
    <property type="match status" value="1"/>
</dbReference>
<dbReference type="InterPro" id="IPR043502">
    <property type="entry name" value="DNA/RNA_pol_sf"/>
</dbReference>
<dbReference type="Gene3D" id="3.10.10.10">
    <property type="entry name" value="HIV Type 1 Reverse Transcriptase, subunit A, domain 1"/>
    <property type="match status" value="1"/>
</dbReference>
<evidence type="ECO:0000256" key="12">
    <source>
        <dbReference type="SAM" id="MobiDB-lite"/>
    </source>
</evidence>
<dbReference type="PROSITE" id="PS50994">
    <property type="entry name" value="INTEGRASE"/>
    <property type="match status" value="1"/>
</dbReference>
<keyword evidence="11" id="KW-0862">Zinc</keyword>
<evidence type="ECO:0000256" key="8">
    <source>
        <dbReference type="ARBA" id="ARBA00022801"/>
    </source>
</evidence>
<keyword evidence="5" id="KW-0548">Nucleotidyltransferase</keyword>
<evidence type="ECO:0000256" key="10">
    <source>
        <dbReference type="ARBA" id="ARBA00039658"/>
    </source>
</evidence>
<dbReference type="InterPro" id="IPR021109">
    <property type="entry name" value="Peptidase_aspartic_dom_sf"/>
</dbReference>
<reference evidence="16 17" key="1">
    <citation type="journal article" date="2007" name="Nature">
        <title>The medaka draft genome and insights into vertebrate genome evolution.</title>
        <authorList>
            <person name="Kasahara M."/>
            <person name="Naruse K."/>
            <person name="Sasaki S."/>
            <person name="Nakatani Y."/>
            <person name="Qu W."/>
            <person name="Ahsan B."/>
            <person name="Yamada T."/>
            <person name="Nagayasu Y."/>
            <person name="Doi K."/>
            <person name="Kasai Y."/>
            <person name="Jindo T."/>
            <person name="Kobayashi D."/>
            <person name="Shimada A."/>
            <person name="Toyoda A."/>
            <person name="Kuroki Y."/>
            <person name="Fujiyama A."/>
            <person name="Sasaki T."/>
            <person name="Shimizu A."/>
            <person name="Asakawa S."/>
            <person name="Shimizu N."/>
            <person name="Hashimoto S."/>
            <person name="Yang J."/>
            <person name="Lee Y."/>
            <person name="Matsushima K."/>
            <person name="Sugano S."/>
            <person name="Sakaizumi M."/>
            <person name="Narita T."/>
            <person name="Ohishi K."/>
            <person name="Haga S."/>
            <person name="Ohta F."/>
            <person name="Nomoto H."/>
            <person name="Nogata K."/>
            <person name="Morishita T."/>
            <person name="Endo T."/>
            <person name="Shin-I T."/>
            <person name="Takeda H."/>
            <person name="Morishita S."/>
            <person name="Kohara Y."/>
        </authorList>
    </citation>
    <scope>NUCLEOTIDE SEQUENCE [LARGE SCALE GENOMIC DNA]</scope>
    <source>
        <strain evidence="16 17">Hd-rR</strain>
    </source>
</reference>
<evidence type="ECO:0000313" key="17">
    <source>
        <dbReference type="Proteomes" id="UP000001038"/>
    </source>
</evidence>
<dbReference type="FunFam" id="1.10.340.70:FF:000001">
    <property type="entry name" value="Retrovirus-related Pol polyprotein from transposon gypsy-like Protein"/>
    <property type="match status" value="1"/>
</dbReference>
<dbReference type="Pfam" id="PF00078">
    <property type="entry name" value="RVT_1"/>
    <property type="match status" value="1"/>
</dbReference>
<evidence type="ECO:0000259" key="13">
    <source>
        <dbReference type="PROSITE" id="PS50158"/>
    </source>
</evidence>
<feature type="compositionally biased region" description="Basic and acidic residues" evidence="12">
    <location>
        <begin position="1652"/>
        <end position="1661"/>
    </location>
</feature>
<dbReference type="PROSITE" id="PS50158">
    <property type="entry name" value="ZF_CCHC"/>
    <property type="match status" value="1"/>
</dbReference>
<keyword evidence="11" id="KW-0863">Zinc-finger</keyword>
<dbReference type="InterPro" id="IPR012337">
    <property type="entry name" value="RNaseH-like_sf"/>
</dbReference>
<dbReference type="FunFam" id="3.30.420.10:FF:000032">
    <property type="entry name" value="Retrovirus-related Pol polyprotein from transposon 297-like Protein"/>
    <property type="match status" value="1"/>
</dbReference>
<evidence type="ECO:0000256" key="7">
    <source>
        <dbReference type="ARBA" id="ARBA00022759"/>
    </source>
</evidence>
<sequence>MHQIERGLSRGHNESEVVEAVVKSISPGLSLRDMLEVKHDLSLSQLKVILKGHFKEDNSIDLYHKLVNITQDSRESPQNFLFRAMELKERLLLASKEVGSDAQYSAQFIQKKFLRSVSTGLLSDHIKFQLKPYLDDHTVTDEILIEKMNEAASVETERQSKQRKSISSRSPKVSEIQSENLNSQQSQGVTDARVKVQEQTTEVVKPKNRRPAAAVTSAGESELVETVRLLREEISEIKRSLSNPQPVQRVRRGVRRGCRVCREQGKADQCEHCFKCGHSGHFSRGCRAEAEKTDRMKVNVQTAASPNLPEEDSKVQEMLFDRIKQLEAQLDKDRNQEETVGRTYASHLSLRNQAKLKALIGRKCMVDCFFEGVLTQALWDTGSQVTIINESWRKSFLPHVRLHGTEELLGPGETLVGTAANQTPIPFAGWVELKFRLRAETQPQIELLVPVLVSSEPGVAEPPIIGYNVIELLIKNGMEQQPEVTSRAVREAFSITCKQARMLIQIVKHSDQIDREGVVKVGGLKTTVPPGQTREIRCFVRTGPLSSKQDVLFEPESTCNWPEGLSINETVVVLQRGNHSKLTIPVTNNSSRDITIVPRTVLGRLQQVKAVYPVAVRPVSSSEQTIGATNKVKDGDTDILESVTGEQRQPELDKSELWDPPVTIDHLTSDQQEKVKQMLREECNAFSRDDSDVGCIPSLQLKIRLKDTTPVKRTYTSIPKPLLKEVKEYLEDLLNRGWIQKSRSPYSSPIVCVRKKDGGLRLCVDYRELNQKLIPDRHPIPRVQDILNNLSGSAWFSVLDQGKAYHQGFLEENSRPLTAFITPWGLYEWVRIPFGLSSAPAEFQRSMEECLLGLRDESCQPYLDDNLVHSKSFEDHLNEVREVLRRYQAHGVKLKPTKCEIFRDRVKFLGKIVTKDGYCMDPAEVAPVLALKDRKPKTVGDLRKMLGFLSYYRPYIPNFSRIAKPLYSLMTIDRKTSSEIKRAISNQKKGKRNKAEQLLSSTPINWSRQHQDVLCELIEYLVCPPLLGYPDFESPFILHCDASQEGLGAVLYQRQHGKLVVIGYGSRTLTAPEKNYYLHSGKLEFLAMKWAICDRFREYLYYAPSFVVYTDNNPLTYVLTTAKLNATTHRWIAELADFNFSIKYRPGKVNGDADGLSRMPLDMETYMLKCSQEMDPETLTSITQAVQLKSQEWEPWLCSATITTACSDGEYEKALRSVAEISLQTIKKAQEEDPVIGKVKNYVVKGQWPRFNKRNWRDDISVLTREMKKLFVDEDGILYRKSATKVQLVLPKVFHQVVFKELHEEMGHLGVERTLGLIRDRFYWPFMKRDTDHYVTKVCSCLKRKRPNKPTRAPLVNIVTTYPFEMVSIDYLHLESCKGGYEYILVVIDHFTRFAQAYACTNKSAKTAADKIFGDFALKFGFPTKLHHDQGKEFDNRLFSELEKYSGIQGSRTTPYHAAGNGQAERFNRTLLSMLRNLTEQAKSDWKSSLAKVVHAYNCTRSEATGYAPYYLLFGRSPRLPVDIMFGLTPGDQSTSHSEYARKWRKRMQEAYKLATETMQKEQNRAKVMYDRKCHGAELQPGCRVLVRNFRDRGRPGKLRSYWEEDVYVVTERKHKDSPVYAVHPEKGSGKIRVLHRNLLLPCDFLPLEKEPDKTVQTENRKRNKDKRRKEAEKNGDSHSDSEDENTWRAIITTRAEPAEQVEHQPRLVEEEIQPESADKEQEQCETAMEAVAERESFSDEADDNEGGAAATSDEADERGAEAGLSSDEEDEEHPEGQSSPAKLYPFRNRHPPKTLTYDRLGQPSFVTRP</sequence>
<dbReference type="InterPro" id="IPR001878">
    <property type="entry name" value="Znf_CCHC"/>
</dbReference>
<dbReference type="Gene3D" id="1.10.340.70">
    <property type="match status" value="1"/>
</dbReference>
<evidence type="ECO:0000256" key="5">
    <source>
        <dbReference type="ARBA" id="ARBA00022695"/>
    </source>
</evidence>
<proteinExistence type="inferred from homology"/>
<evidence type="ECO:0000256" key="1">
    <source>
        <dbReference type="ARBA" id="ARBA00010879"/>
    </source>
</evidence>
<protein>
    <recommendedName>
        <fullName evidence="10">Gypsy retrotransposon integrase-like protein 1</fullName>
        <ecNumber evidence="3">2.7.7.49</ecNumber>
        <ecNumber evidence="2">3.1.26.4</ecNumber>
    </recommendedName>
</protein>
<keyword evidence="7" id="KW-0255">Endonuclease</keyword>
<evidence type="ECO:0000256" key="11">
    <source>
        <dbReference type="PROSITE-ProRule" id="PRU00047"/>
    </source>
</evidence>
<dbReference type="InterPro" id="IPR001584">
    <property type="entry name" value="Integrase_cat-core"/>
</dbReference>
<dbReference type="InterPro" id="IPR043128">
    <property type="entry name" value="Rev_trsase/Diguanyl_cyclase"/>
</dbReference>
<name>A0A3B3IJJ6_ORYLA</name>
<feature type="compositionally biased region" description="Basic and acidic residues" evidence="12">
    <location>
        <begin position="1697"/>
        <end position="1710"/>
    </location>
</feature>
<feature type="domain" description="Integrase catalytic" evidence="15">
    <location>
        <begin position="1359"/>
        <end position="1517"/>
    </location>
</feature>
<dbReference type="Ensembl" id="ENSORLT00000032518.1">
    <property type="protein sequence ID" value="ENSORLP00000044121.1"/>
    <property type="gene ID" value="ENSORLG00000026266.1"/>
</dbReference>
<dbReference type="InterPro" id="IPR041373">
    <property type="entry name" value="RT_RNaseH"/>
</dbReference>
<dbReference type="Gene3D" id="3.30.420.10">
    <property type="entry name" value="Ribonuclease H-like superfamily/Ribonuclease H"/>
    <property type="match status" value="1"/>
</dbReference>
<dbReference type="EC" id="2.7.7.49" evidence="3"/>
<dbReference type="GeneTree" id="ENSGT01100000263500"/>
<dbReference type="GO" id="GO:0015074">
    <property type="term" value="P:DNA integration"/>
    <property type="evidence" value="ECO:0007669"/>
    <property type="project" value="InterPro"/>
</dbReference>
<reference evidence="16" key="3">
    <citation type="submission" date="2025-09" db="UniProtKB">
        <authorList>
            <consortium name="Ensembl"/>
        </authorList>
    </citation>
    <scope>IDENTIFICATION</scope>
    <source>
        <strain evidence="16">Hd-rR</strain>
    </source>
</reference>
<dbReference type="PANTHER" id="PTHR37984:SF15">
    <property type="entry name" value="INTEGRASE CATALYTIC DOMAIN-CONTAINING PROTEIN"/>
    <property type="match status" value="1"/>
</dbReference>
<evidence type="ECO:0000313" key="16">
    <source>
        <dbReference type="Ensembl" id="ENSORLP00000044121.1"/>
    </source>
</evidence>
<dbReference type="InterPro" id="IPR041588">
    <property type="entry name" value="Integrase_H2C2"/>
</dbReference>
<dbReference type="InterPro" id="IPR050951">
    <property type="entry name" value="Retrovirus_Pol_polyprotein"/>
</dbReference>
<dbReference type="GO" id="GO:0003964">
    <property type="term" value="F:RNA-directed DNA polymerase activity"/>
    <property type="evidence" value="ECO:0007669"/>
    <property type="project" value="UniProtKB-KW"/>
</dbReference>
<feature type="compositionally biased region" description="Basic and acidic residues" evidence="12">
    <location>
        <begin position="1669"/>
        <end position="1681"/>
    </location>
</feature>
<dbReference type="GO" id="GO:0003676">
    <property type="term" value="F:nucleic acid binding"/>
    <property type="evidence" value="ECO:0007669"/>
    <property type="project" value="InterPro"/>
</dbReference>
<dbReference type="Gene3D" id="3.10.20.370">
    <property type="match status" value="1"/>
</dbReference>
<dbReference type="InterPro" id="IPR000477">
    <property type="entry name" value="RT_dom"/>
</dbReference>
<feature type="compositionally biased region" description="Polar residues" evidence="12">
    <location>
        <begin position="175"/>
        <end position="189"/>
    </location>
</feature>
<dbReference type="Proteomes" id="UP000001038">
    <property type="component" value="Chromosome 11"/>
</dbReference>
<organism evidence="16 17">
    <name type="scientific">Oryzias latipes</name>
    <name type="common">Japanese rice fish</name>
    <name type="synonym">Japanese killifish</name>
    <dbReference type="NCBI Taxonomy" id="8090"/>
    <lineage>
        <taxon>Eukaryota</taxon>
        <taxon>Metazoa</taxon>
        <taxon>Chordata</taxon>
        <taxon>Craniata</taxon>
        <taxon>Vertebrata</taxon>
        <taxon>Euteleostomi</taxon>
        <taxon>Actinopterygii</taxon>
        <taxon>Neopterygii</taxon>
        <taxon>Teleostei</taxon>
        <taxon>Neoteleostei</taxon>
        <taxon>Acanthomorphata</taxon>
        <taxon>Ovalentaria</taxon>
        <taxon>Atherinomorphae</taxon>
        <taxon>Beloniformes</taxon>
        <taxon>Adrianichthyidae</taxon>
        <taxon>Oryziinae</taxon>
        <taxon>Oryzias</taxon>
    </lineage>
</organism>
<keyword evidence="8" id="KW-0378">Hydrolase</keyword>
<comment type="similarity">
    <text evidence="1">Belongs to the beta type-B retroviral polymerase family. HERV class-II K(HML-2) pol subfamily.</text>
</comment>
<dbReference type="InParanoid" id="A0A3B3IJJ6"/>
<dbReference type="InterPro" id="IPR036397">
    <property type="entry name" value="RNaseH_sf"/>
</dbReference>
<dbReference type="GO" id="GO:0008270">
    <property type="term" value="F:zinc ion binding"/>
    <property type="evidence" value="ECO:0007669"/>
    <property type="project" value="UniProtKB-KW"/>
</dbReference>
<accession>A0A3B3IJJ6</accession>
<reference evidence="16" key="2">
    <citation type="submission" date="2025-08" db="UniProtKB">
        <authorList>
            <consortium name="Ensembl"/>
        </authorList>
    </citation>
    <scope>IDENTIFICATION</scope>
    <source>
        <strain evidence="16">Hd-rR</strain>
    </source>
</reference>
<dbReference type="SUPFAM" id="SSF53098">
    <property type="entry name" value="Ribonuclease H-like"/>
    <property type="match status" value="1"/>
</dbReference>
<keyword evidence="9" id="KW-0695">RNA-directed DNA polymerase</keyword>
<dbReference type="EC" id="3.1.26.4" evidence="2"/>
<evidence type="ECO:0000256" key="3">
    <source>
        <dbReference type="ARBA" id="ARBA00012493"/>
    </source>
</evidence>